<organism evidence="9 10">
    <name type="scientific">Gulosibacter bifidus</name>
    <dbReference type="NCBI Taxonomy" id="272239"/>
    <lineage>
        <taxon>Bacteria</taxon>
        <taxon>Bacillati</taxon>
        <taxon>Actinomycetota</taxon>
        <taxon>Actinomycetes</taxon>
        <taxon>Micrococcales</taxon>
        <taxon>Microbacteriaceae</taxon>
        <taxon>Gulosibacter</taxon>
    </lineage>
</organism>
<feature type="transmembrane region" description="Helical" evidence="7">
    <location>
        <begin position="301"/>
        <end position="326"/>
    </location>
</feature>
<dbReference type="InterPro" id="IPR018076">
    <property type="entry name" value="T2SS_GspF_dom"/>
</dbReference>
<evidence type="ECO:0000313" key="10">
    <source>
        <dbReference type="Proteomes" id="UP001597453"/>
    </source>
</evidence>
<evidence type="ECO:0000256" key="5">
    <source>
        <dbReference type="ARBA" id="ARBA00023136"/>
    </source>
</evidence>
<feature type="transmembrane region" description="Helical" evidence="7">
    <location>
        <begin position="155"/>
        <end position="172"/>
    </location>
</feature>
<keyword evidence="3 7" id="KW-0812">Transmembrane</keyword>
<dbReference type="RefSeq" id="WP_066059158.1">
    <property type="nucleotide sequence ID" value="NZ_JBHUNF010000010.1"/>
</dbReference>
<dbReference type="PANTHER" id="PTHR35007:SF4">
    <property type="entry name" value="CONSERVED TRANSMEMBRANE PROTEIN-RELATED"/>
    <property type="match status" value="1"/>
</dbReference>
<accession>A0ABW5RKE2</accession>
<reference evidence="10" key="1">
    <citation type="journal article" date="2019" name="Int. J. Syst. Evol. Microbiol.">
        <title>The Global Catalogue of Microorganisms (GCM) 10K type strain sequencing project: providing services to taxonomists for standard genome sequencing and annotation.</title>
        <authorList>
            <consortium name="The Broad Institute Genomics Platform"/>
            <consortium name="The Broad Institute Genome Sequencing Center for Infectious Disease"/>
            <person name="Wu L."/>
            <person name="Ma J."/>
        </authorList>
    </citation>
    <scope>NUCLEOTIDE SEQUENCE [LARGE SCALE GENOMIC DNA]</scope>
    <source>
        <strain evidence="10">TISTR 1511</strain>
    </source>
</reference>
<dbReference type="Proteomes" id="UP001597453">
    <property type="component" value="Unassembled WGS sequence"/>
</dbReference>
<evidence type="ECO:0000256" key="7">
    <source>
        <dbReference type="SAM" id="Phobius"/>
    </source>
</evidence>
<gene>
    <name evidence="9" type="ORF">ACFSUQ_09410</name>
</gene>
<feature type="region of interest" description="Disordered" evidence="6">
    <location>
        <begin position="43"/>
        <end position="62"/>
    </location>
</feature>
<dbReference type="Pfam" id="PF00482">
    <property type="entry name" value="T2SSF"/>
    <property type="match status" value="1"/>
</dbReference>
<feature type="compositionally biased region" description="Low complexity" evidence="6">
    <location>
        <begin position="43"/>
        <end position="52"/>
    </location>
</feature>
<evidence type="ECO:0000259" key="8">
    <source>
        <dbReference type="Pfam" id="PF00482"/>
    </source>
</evidence>
<keyword evidence="2" id="KW-1003">Cell membrane</keyword>
<protein>
    <submittedName>
        <fullName evidence="9">Type II secretion system F family protein</fullName>
    </submittedName>
</protein>
<evidence type="ECO:0000256" key="6">
    <source>
        <dbReference type="SAM" id="MobiDB-lite"/>
    </source>
</evidence>
<keyword evidence="10" id="KW-1185">Reference proteome</keyword>
<sequence>MGTREHPADAAAAVVERLATLLGHGVAPDAAWQYVAQSSRAARSGSARSGAANRRREPRMHGRRVAHILRHRVPEVPVDVQVATALRQGGSATDVLSQQPHAPWRALGAVWLLANRTGAPLGQVLRQMAAGFRDLGQSARDVQVALAGPASASRIVLALPVLGLLLGAALGFDTLSIFTSSLLGGALFMAGMLLIVAGWWWNRSLVRRATNRPQTPGLGLDLVAMGMLSGRGADEVNRAVAQVMRECGLDESGYRQAAPILALAAHAGVPAAALLQAEATLARSRARTEAASAAAKLGVTLMLPLGACILPAFLVLGVAPLVIAVLQQAVLV</sequence>
<keyword evidence="4 7" id="KW-1133">Transmembrane helix</keyword>
<evidence type="ECO:0000313" key="9">
    <source>
        <dbReference type="EMBL" id="MFD2675505.1"/>
    </source>
</evidence>
<proteinExistence type="predicted"/>
<evidence type="ECO:0000256" key="1">
    <source>
        <dbReference type="ARBA" id="ARBA00004651"/>
    </source>
</evidence>
<dbReference type="PANTHER" id="PTHR35007">
    <property type="entry name" value="INTEGRAL MEMBRANE PROTEIN-RELATED"/>
    <property type="match status" value="1"/>
</dbReference>
<feature type="transmembrane region" description="Helical" evidence="7">
    <location>
        <begin position="178"/>
        <end position="201"/>
    </location>
</feature>
<keyword evidence="5 7" id="KW-0472">Membrane</keyword>
<comment type="caution">
    <text evidence="9">The sequence shown here is derived from an EMBL/GenBank/DDBJ whole genome shotgun (WGS) entry which is preliminary data.</text>
</comment>
<dbReference type="EMBL" id="JBHUNF010000010">
    <property type="protein sequence ID" value="MFD2675505.1"/>
    <property type="molecule type" value="Genomic_DNA"/>
</dbReference>
<evidence type="ECO:0000256" key="3">
    <source>
        <dbReference type="ARBA" id="ARBA00022692"/>
    </source>
</evidence>
<comment type="subcellular location">
    <subcellularLocation>
        <location evidence="1">Cell membrane</location>
        <topology evidence="1">Multi-pass membrane protein</topology>
    </subcellularLocation>
</comment>
<feature type="domain" description="Type II secretion system protein GspF" evidence="8">
    <location>
        <begin position="81"/>
        <end position="165"/>
    </location>
</feature>
<name>A0ABW5RKE2_9MICO</name>
<evidence type="ECO:0000256" key="4">
    <source>
        <dbReference type="ARBA" id="ARBA00022989"/>
    </source>
</evidence>
<evidence type="ECO:0000256" key="2">
    <source>
        <dbReference type="ARBA" id="ARBA00022475"/>
    </source>
</evidence>